<reference evidence="5" key="1">
    <citation type="journal article" date="2019" name="Int. J. Syst. Evol. Microbiol.">
        <title>The Global Catalogue of Microorganisms (GCM) 10K type strain sequencing project: providing services to taxonomists for standard genome sequencing and annotation.</title>
        <authorList>
            <consortium name="The Broad Institute Genomics Platform"/>
            <consortium name="The Broad Institute Genome Sequencing Center for Infectious Disease"/>
            <person name="Wu L."/>
            <person name="Ma J."/>
        </authorList>
    </citation>
    <scope>NUCLEOTIDE SEQUENCE [LARGE SCALE GENOMIC DNA]</scope>
    <source>
        <strain evidence="5">JCM 14046</strain>
    </source>
</reference>
<dbReference type="RefSeq" id="WP_344003282.1">
    <property type="nucleotide sequence ID" value="NZ_BAAAMY010000001.1"/>
</dbReference>
<keyword evidence="2 3" id="KW-0808">Transferase</keyword>
<dbReference type="NCBIfam" id="TIGR01426">
    <property type="entry name" value="MGT"/>
    <property type="match status" value="1"/>
</dbReference>
<dbReference type="Pfam" id="PF00201">
    <property type="entry name" value="UDPGT"/>
    <property type="match status" value="1"/>
</dbReference>
<dbReference type="PANTHER" id="PTHR48050:SF13">
    <property type="entry name" value="STEROL 3-BETA-GLUCOSYLTRANSFERASE UGT80A2"/>
    <property type="match status" value="1"/>
</dbReference>
<dbReference type="Proteomes" id="UP001501612">
    <property type="component" value="Unassembled WGS sequence"/>
</dbReference>
<protein>
    <submittedName>
        <fullName evidence="4">Glycosyltransferase</fullName>
    </submittedName>
</protein>
<dbReference type="InterPro" id="IPR050426">
    <property type="entry name" value="Glycosyltransferase_28"/>
</dbReference>
<comment type="similarity">
    <text evidence="1 3">Belongs to the UDP-glycosyltransferase family.</text>
</comment>
<dbReference type="Gene3D" id="3.40.50.2000">
    <property type="entry name" value="Glycogen Phosphorylase B"/>
    <property type="match status" value="2"/>
</dbReference>
<accession>A0ABP5A8W9</accession>
<keyword evidence="5" id="KW-1185">Reference proteome</keyword>
<evidence type="ECO:0000256" key="2">
    <source>
        <dbReference type="ARBA" id="ARBA00022679"/>
    </source>
</evidence>
<keyword evidence="3" id="KW-0328">Glycosyltransferase</keyword>
<name>A0ABP5A8W9_9ACTN</name>
<evidence type="ECO:0000256" key="3">
    <source>
        <dbReference type="RuleBase" id="RU003718"/>
    </source>
</evidence>
<dbReference type="EMBL" id="BAAAMY010000001">
    <property type="protein sequence ID" value="GAA1907278.1"/>
    <property type="molecule type" value="Genomic_DNA"/>
</dbReference>
<dbReference type="PROSITE" id="PS00375">
    <property type="entry name" value="UDPGT"/>
    <property type="match status" value="1"/>
</dbReference>
<evidence type="ECO:0000313" key="4">
    <source>
        <dbReference type="EMBL" id="GAA1907278.1"/>
    </source>
</evidence>
<dbReference type="InterPro" id="IPR006326">
    <property type="entry name" value="UDPGT_MGT-like"/>
</dbReference>
<gene>
    <name evidence="4" type="ORF">GCM10009737_05120</name>
</gene>
<comment type="caution">
    <text evidence="4">The sequence shown here is derived from an EMBL/GenBank/DDBJ whole genome shotgun (WGS) entry which is preliminary data.</text>
</comment>
<dbReference type="SUPFAM" id="SSF53756">
    <property type="entry name" value="UDP-Glycosyltransferase/glycogen phosphorylase"/>
    <property type="match status" value="1"/>
</dbReference>
<dbReference type="CDD" id="cd03784">
    <property type="entry name" value="GT1_Gtf-like"/>
    <property type="match status" value="1"/>
</dbReference>
<proteinExistence type="inferred from homology"/>
<sequence length="409" mass="43097">MAHLAMVSIPAPGHVNPSLEVIRRLVARGHRVTYVNDPAFRDVVESTGARLAPYRSVLPRANHAGADGVPGDSYDGDAVDHLAAFQDEYEAMLPAARAALEPDRPDLVLYDIAGVPGRILADSWGVPALQLSPTYVAWEGYDEDLGAFWDGVRADPRGAAYLARQQAMLAAHGITTDALTYLGRPPRCVVLVPEAMQPHADRVDRAVHTFVGPALRRPDPGAWSPPEGRRVLLVSLGTAFTAHPDFYRRCLEAYGGRPGWHLVLQVGRHVDPAEVTGGRPVPDGVEIAAWVPQLEVLEHASAFVTHAGMGGSVEGLATGTPMIAVPQDVDQFDNADALVAAGVAVRLDAATASVGELRDALEQVTADPVVARSREVATGLARAGGADAAVAVVESMLSPGPTSPAAPRS</sequence>
<evidence type="ECO:0000256" key="1">
    <source>
        <dbReference type="ARBA" id="ARBA00009995"/>
    </source>
</evidence>
<organism evidence="4 5">
    <name type="scientific">Nocardioides lentus</name>
    <dbReference type="NCBI Taxonomy" id="338077"/>
    <lineage>
        <taxon>Bacteria</taxon>
        <taxon>Bacillati</taxon>
        <taxon>Actinomycetota</taxon>
        <taxon>Actinomycetes</taxon>
        <taxon>Propionibacteriales</taxon>
        <taxon>Nocardioidaceae</taxon>
        <taxon>Nocardioides</taxon>
    </lineage>
</organism>
<dbReference type="InterPro" id="IPR035595">
    <property type="entry name" value="UDP_glycos_trans_CS"/>
</dbReference>
<dbReference type="PANTHER" id="PTHR48050">
    <property type="entry name" value="STEROL 3-BETA-GLUCOSYLTRANSFERASE"/>
    <property type="match status" value="1"/>
</dbReference>
<evidence type="ECO:0000313" key="5">
    <source>
        <dbReference type="Proteomes" id="UP001501612"/>
    </source>
</evidence>
<dbReference type="InterPro" id="IPR002213">
    <property type="entry name" value="UDP_glucos_trans"/>
</dbReference>